<keyword evidence="3 7" id="KW-0813">Transport</keyword>
<dbReference type="PROSITE" id="PS00221">
    <property type="entry name" value="MIP"/>
    <property type="match status" value="1"/>
</dbReference>
<evidence type="ECO:0000256" key="2">
    <source>
        <dbReference type="ARBA" id="ARBA00006175"/>
    </source>
</evidence>
<dbReference type="InterPro" id="IPR023271">
    <property type="entry name" value="Aquaporin-like"/>
</dbReference>
<dbReference type="Proteomes" id="UP000663824">
    <property type="component" value="Unassembled WGS sequence"/>
</dbReference>
<reference evidence="11" key="1">
    <citation type="submission" date="2021-02" db="EMBL/GenBank/DDBJ databases">
        <authorList>
            <person name="Nowell W R."/>
        </authorList>
    </citation>
    <scope>NUCLEOTIDE SEQUENCE</scope>
</reference>
<evidence type="ECO:0000313" key="10">
    <source>
        <dbReference type="EMBL" id="CAF1684037.1"/>
    </source>
</evidence>
<comment type="similarity">
    <text evidence="2 7">Belongs to the MIP/aquaporin (TC 1.A.8) family.</text>
</comment>
<comment type="caution">
    <text evidence="11">The sequence shown here is derived from an EMBL/GenBank/DDBJ whole genome shotgun (WGS) entry which is preliminary data.</text>
</comment>
<keyword evidence="6 8" id="KW-0472">Membrane</keyword>
<dbReference type="EMBL" id="CAJOBI010080807">
    <property type="protein sequence ID" value="CAF4497785.1"/>
    <property type="molecule type" value="Genomic_DNA"/>
</dbReference>
<dbReference type="Pfam" id="PF00230">
    <property type="entry name" value="MIP"/>
    <property type="match status" value="1"/>
</dbReference>
<dbReference type="Proteomes" id="UP000663855">
    <property type="component" value="Unassembled WGS sequence"/>
</dbReference>
<organism evidence="11 13">
    <name type="scientific">Rotaria magnacalcarata</name>
    <dbReference type="NCBI Taxonomy" id="392030"/>
    <lineage>
        <taxon>Eukaryota</taxon>
        <taxon>Metazoa</taxon>
        <taxon>Spiralia</taxon>
        <taxon>Gnathifera</taxon>
        <taxon>Rotifera</taxon>
        <taxon>Eurotatoria</taxon>
        <taxon>Bdelloidea</taxon>
        <taxon>Philodinida</taxon>
        <taxon>Philodinidae</taxon>
        <taxon>Rotaria</taxon>
    </lineage>
</organism>
<dbReference type="InterPro" id="IPR050363">
    <property type="entry name" value="MIP/Aquaporin"/>
</dbReference>
<feature type="transmembrane region" description="Helical" evidence="8">
    <location>
        <begin position="147"/>
        <end position="166"/>
    </location>
</feature>
<evidence type="ECO:0000256" key="4">
    <source>
        <dbReference type="ARBA" id="ARBA00022692"/>
    </source>
</evidence>
<evidence type="ECO:0008006" key="14">
    <source>
        <dbReference type="Google" id="ProtNLM"/>
    </source>
</evidence>
<dbReference type="PANTHER" id="PTHR43829">
    <property type="entry name" value="AQUAPORIN OR AQUAGLYCEROPORIN RELATED"/>
    <property type="match status" value="1"/>
</dbReference>
<dbReference type="NCBIfam" id="TIGR00861">
    <property type="entry name" value="MIP"/>
    <property type="match status" value="1"/>
</dbReference>
<evidence type="ECO:0000256" key="7">
    <source>
        <dbReference type="RuleBase" id="RU000477"/>
    </source>
</evidence>
<dbReference type="EMBL" id="CAJNOW010021388">
    <property type="protein sequence ID" value="CAF1684037.1"/>
    <property type="molecule type" value="Genomic_DNA"/>
</dbReference>
<dbReference type="SUPFAM" id="SSF81338">
    <property type="entry name" value="Aquaporin-like"/>
    <property type="match status" value="1"/>
</dbReference>
<dbReference type="GO" id="GO:0015254">
    <property type="term" value="F:glycerol channel activity"/>
    <property type="evidence" value="ECO:0007669"/>
    <property type="project" value="TreeGrafter"/>
</dbReference>
<protein>
    <recommendedName>
        <fullName evidence="14">Aquaporin</fullName>
    </recommendedName>
</protein>
<feature type="transmembrane region" description="Helical" evidence="8">
    <location>
        <begin position="90"/>
        <end position="112"/>
    </location>
</feature>
<dbReference type="Proteomes" id="UP000676336">
    <property type="component" value="Unassembled WGS sequence"/>
</dbReference>
<evidence type="ECO:0000256" key="8">
    <source>
        <dbReference type="SAM" id="Phobius"/>
    </source>
</evidence>
<dbReference type="OrthoDB" id="3222at2759"/>
<feature type="transmembrane region" description="Helical" evidence="8">
    <location>
        <begin position="12"/>
        <end position="33"/>
    </location>
</feature>
<dbReference type="GO" id="GO:0015250">
    <property type="term" value="F:water channel activity"/>
    <property type="evidence" value="ECO:0007669"/>
    <property type="project" value="TreeGrafter"/>
</dbReference>
<keyword evidence="4 7" id="KW-0812">Transmembrane</keyword>
<comment type="subcellular location">
    <subcellularLocation>
        <location evidence="1">Membrane</location>
        <topology evidence="1">Multi-pass membrane protein</topology>
    </subcellularLocation>
</comment>
<dbReference type="PRINTS" id="PR00783">
    <property type="entry name" value="MINTRINSICP"/>
</dbReference>
<dbReference type="InterPro" id="IPR000425">
    <property type="entry name" value="MIP"/>
</dbReference>
<sequence>MVKVKEFQQYSAQCLAEFFSTFMLILIGEASIAQYKFSPPEHRSIIAVNLSFGIGVYTALMIAGPISGAHLNPAVSISLLTLRKLKPIQCLFYIIGQILGAFFGALFVYFLYWGLFNRFDDSVRHIAGPQGTADIFFTIPEDGVHGWNLFFDQVVGTAVLMIFIMALGNDFNHMISEVAKPFAFVLIIFVITSAFARNSGGAVNPARDLGPRLFAAFIYGWKEVFQANNYFFWIPIVGPIVGAIIGVWLYEGYSLILKRFSNLPNVVNIGSIELHPQVKLVDDDNQLMITHKLATIHS</sequence>
<feature type="transmembrane region" description="Helical" evidence="8">
    <location>
        <begin position="178"/>
        <end position="196"/>
    </location>
</feature>
<accession>A0A816MUK3</accession>
<name>A0A816MUK3_9BILA</name>
<proteinExistence type="inferred from homology"/>
<dbReference type="Gene3D" id="1.20.1080.10">
    <property type="entry name" value="Glycerol uptake facilitator protein"/>
    <property type="match status" value="1"/>
</dbReference>
<feature type="transmembrane region" description="Helical" evidence="8">
    <location>
        <begin position="45"/>
        <end position="69"/>
    </location>
</feature>
<dbReference type="Proteomes" id="UP000663834">
    <property type="component" value="Unassembled WGS sequence"/>
</dbReference>
<dbReference type="GO" id="GO:0005886">
    <property type="term" value="C:plasma membrane"/>
    <property type="evidence" value="ECO:0007669"/>
    <property type="project" value="TreeGrafter"/>
</dbReference>
<evidence type="ECO:0000256" key="1">
    <source>
        <dbReference type="ARBA" id="ARBA00004141"/>
    </source>
</evidence>
<evidence type="ECO:0000256" key="5">
    <source>
        <dbReference type="ARBA" id="ARBA00022989"/>
    </source>
</evidence>
<evidence type="ECO:0000313" key="13">
    <source>
        <dbReference type="Proteomes" id="UP000663824"/>
    </source>
</evidence>
<evidence type="ECO:0000313" key="12">
    <source>
        <dbReference type="EMBL" id="CAF4497785.1"/>
    </source>
</evidence>
<dbReference type="InterPro" id="IPR022357">
    <property type="entry name" value="MIP_CS"/>
</dbReference>
<gene>
    <name evidence="9" type="ORF">CJN711_LOCUS8833</name>
    <name evidence="10" type="ORF">KQP761_LOCUS37789</name>
    <name evidence="11" type="ORF">MBJ925_LOCUS7779</name>
    <name evidence="12" type="ORF">SMN809_LOCUS34780</name>
</gene>
<keyword evidence="5 8" id="KW-1133">Transmembrane helix</keyword>
<feature type="transmembrane region" description="Helical" evidence="8">
    <location>
        <begin position="230"/>
        <end position="250"/>
    </location>
</feature>
<dbReference type="EMBL" id="CAJNOV010003270">
    <property type="protein sequence ID" value="CAF1136601.1"/>
    <property type="molecule type" value="Genomic_DNA"/>
</dbReference>
<dbReference type="PANTHER" id="PTHR43829:SF9">
    <property type="entry name" value="AQUAPORIN-9"/>
    <property type="match status" value="1"/>
</dbReference>
<evidence type="ECO:0000313" key="11">
    <source>
        <dbReference type="EMBL" id="CAF1991256.1"/>
    </source>
</evidence>
<dbReference type="CDD" id="cd00333">
    <property type="entry name" value="MIP"/>
    <property type="match status" value="1"/>
</dbReference>
<dbReference type="AlphaFoldDB" id="A0A816MUK3"/>
<evidence type="ECO:0000256" key="6">
    <source>
        <dbReference type="ARBA" id="ARBA00023136"/>
    </source>
</evidence>
<evidence type="ECO:0000313" key="9">
    <source>
        <dbReference type="EMBL" id="CAF1136601.1"/>
    </source>
</evidence>
<evidence type="ECO:0000256" key="3">
    <source>
        <dbReference type="ARBA" id="ARBA00022448"/>
    </source>
</evidence>
<dbReference type="EMBL" id="CAJNRE010002792">
    <property type="protein sequence ID" value="CAF1991256.1"/>
    <property type="molecule type" value="Genomic_DNA"/>
</dbReference>